<keyword evidence="1" id="KW-0418">Kinase</keyword>
<dbReference type="EMBL" id="JWIN03000029">
    <property type="protein sequence ID" value="KAB1256596.1"/>
    <property type="molecule type" value="Genomic_DNA"/>
</dbReference>
<keyword evidence="2" id="KW-1185">Reference proteome</keyword>
<dbReference type="Proteomes" id="UP000299084">
    <property type="component" value="Unassembled WGS sequence"/>
</dbReference>
<accession>A0A5N4CCH2</accession>
<proteinExistence type="predicted"/>
<protein>
    <submittedName>
        <fullName evidence="1">Serine/threonine-protein kinase H2</fullName>
    </submittedName>
</protein>
<gene>
    <name evidence="1" type="ORF">Cadr_000027232</name>
</gene>
<evidence type="ECO:0000313" key="1">
    <source>
        <dbReference type="EMBL" id="KAB1256596.1"/>
    </source>
</evidence>
<keyword evidence="1" id="KW-0808">Transferase</keyword>
<dbReference type="AlphaFoldDB" id="A0A5N4CCH2"/>
<reference evidence="1 2" key="1">
    <citation type="journal article" date="2019" name="Mol. Ecol. Resour.">
        <title>Improving Illumina assemblies with Hi-C and long reads: an example with the North African dromedary.</title>
        <authorList>
            <person name="Elbers J.P."/>
            <person name="Rogers M.F."/>
            <person name="Perelman P.L."/>
            <person name="Proskuryakova A.A."/>
            <person name="Serdyukova N.A."/>
            <person name="Johnson W.E."/>
            <person name="Horin P."/>
            <person name="Corander J."/>
            <person name="Murphy D."/>
            <person name="Burger P.A."/>
        </authorList>
    </citation>
    <scope>NUCLEOTIDE SEQUENCE [LARGE SCALE GENOMIC DNA]</scope>
    <source>
        <strain evidence="1">Drom800</strain>
        <tissue evidence="1">Blood</tissue>
    </source>
</reference>
<sequence length="81" mass="9444">MQGAQFQAKFHPRGLSRYDIKALISKAVRVEQKTTKKPFAMKVMETRMREGRVVCESELTILWRVSRLDSVQLMEIFEVQG</sequence>
<evidence type="ECO:0000313" key="2">
    <source>
        <dbReference type="Proteomes" id="UP000299084"/>
    </source>
</evidence>
<organism evidence="1 2">
    <name type="scientific">Camelus dromedarius</name>
    <name type="common">Dromedary</name>
    <name type="synonym">Arabian camel</name>
    <dbReference type="NCBI Taxonomy" id="9838"/>
    <lineage>
        <taxon>Eukaryota</taxon>
        <taxon>Metazoa</taxon>
        <taxon>Chordata</taxon>
        <taxon>Craniata</taxon>
        <taxon>Vertebrata</taxon>
        <taxon>Euteleostomi</taxon>
        <taxon>Mammalia</taxon>
        <taxon>Eutheria</taxon>
        <taxon>Laurasiatheria</taxon>
        <taxon>Artiodactyla</taxon>
        <taxon>Tylopoda</taxon>
        <taxon>Camelidae</taxon>
        <taxon>Camelus</taxon>
    </lineage>
</organism>
<dbReference type="GO" id="GO:0016301">
    <property type="term" value="F:kinase activity"/>
    <property type="evidence" value="ECO:0007669"/>
    <property type="project" value="UniProtKB-KW"/>
</dbReference>
<dbReference type="Gene3D" id="3.30.200.20">
    <property type="entry name" value="Phosphorylase Kinase, domain 1"/>
    <property type="match status" value="1"/>
</dbReference>
<comment type="caution">
    <text evidence="1">The sequence shown here is derived from an EMBL/GenBank/DDBJ whole genome shotgun (WGS) entry which is preliminary data.</text>
</comment>
<name>A0A5N4CCH2_CAMDR</name>